<organism evidence="2 3">
    <name type="scientific">Cylindrobasidium torrendii FP15055 ss-10</name>
    <dbReference type="NCBI Taxonomy" id="1314674"/>
    <lineage>
        <taxon>Eukaryota</taxon>
        <taxon>Fungi</taxon>
        <taxon>Dikarya</taxon>
        <taxon>Basidiomycota</taxon>
        <taxon>Agaricomycotina</taxon>
        <taxon>Agaricomycetes</taxon>
        <taxon>Agaricomycetidae</taxon>
        <taxon>Agaricales</taxon>
        <taxon>Marasmiineae</taxon>
        <taxon>Physalacriaceae</taxon>
        <taxon>Cylindrobasidium</taxon>
    </lineage>
</organism>
<gene>
    <name evidence="2" type="ORF">CYLTODRAFT_418726</name>
</gene>
<dbReference type="OrthoDB" id="3223825at2759"/>
<sequence length="317" mass="34932">MSLFEYTRPNKQQQDPLFLERLEAFMERSLVELQTFAAREQMPLDEARLFAAEWHSRYLFQPAGNTESTARGNASDAERQSHVHNTLSNVSRILEVLHSMSGVDSFVLAVDPHDANMHGFLGGSILGREFWRGLRGGGDAGAKAFKNASQKALAPSGSNNQRANAQSIKSELYEKMRTALRTASGNRVAEMKWTHPDKLAEAYGVSLVGWPSSVPYNNPSVLKTNQRRELVQLLDSGGLRFEKAFSTLVDEEPQAGPSEHHQTDDLSWALQFDDAGAPAGGSSPGDTSLRMRWRSASASDVDAGPRKRSKVVENTDT</sequence>
<feature type="region of interest" description="Disordered" evidence="1">
    <location>
        <begin position="251"/>
        <end position="317"/>
    </location>
</feature>
<evidence type="ECO:0000256" key="1">
    <source>
        <dbReference type="SAM" id="MobiDB-lite"/>
    </source>
</evidence>
<proteinExistence type="predicted"/>
<dbReference type="EMBL" id="KN880453">
    <property type="protein sequence ID" value="KIY71488.1"/>
    <property type="molecule type" value="Genomic_DNA"/>
</dbReference>
<keyword evidence="3" id="KW-1185">Reference proteome</keyword>
<evidence type="ECO:0000313" key="3">
    <source>
        <dbReference type="Proteomes" id="UP000054007"/>
    </source>
</evidence>
<reference evidence="2 3" key="1">
    <citation type="journal article" date="2015" name="Fungal Genet. Biol.">
        <title>Evolution of novel wood decay mechanisms in Agaricales revealed by the genome sequences of Fistulina hepatica and Cylindrobasidium torrendii.</title>
        <authorList>
            <person name="Floudas D."/>
            <person name="Held B.W."/>
            <person name="Riley R."/>
            <person name="Nagy L.G."/>
            <person name="Koehler G."/>
            <person name="Ransdell A.S."/>
            <person name="Younus H."/>
            <person name="Chow J."/>
            <person name="Chiniquy J."/>
            <person name="Lipzen A."/>
            <person name="Tritt A."/>
            <person name="Sun H."/>
            <person name="Haridas S."/>
            <person name="LaButti K."/>
            <person name="Ohm R.A."/>
            <person name="Kues U."/>
            <person name="Blanchette R.A."/>
            <person name="Grigoriev I.V."/>
            <person name="Minto R.E."/>
            <person name="Hibbett D.S."/>
        </authorList>
    </citation>
    <scope>NUCLEOTIDE SEQUENCE [LARGE SCALE GENOMIC DNA]</scope>
    <source>
        <strain evidence="2 3">FP15055 ss-10</strain>
    </source>
</reference>
<dbReference type="AlphaFoldDB" id="A0A0D7BLQ3"/>
<name>A0A0D7BLQ3_9AGAR</name>
<protein>
    <submittedName>
        <fullName evidence="2">Uncharacterized protein</fullName>
    </submittedName>
</protein>
<dbReference type="Proteomes" id="UP000054007">
    <property type="component" value="Unassembled WGS sequence"/>
</dbReference>
<evidence type="ECO:0000313" key="2">
    <source>
        <dbReference type="EMBL" id="KIY71488.1"/>
    </source>
</evidence>
<accession>A0A0D7BLQ3</accession>